<dbReference type="AlphaFoldDB" id="A0A8T3CWJ2"/>
<keyword evidence="9" id="KW-1133">Transmembrane helix</keyword>
<dbReference type="EMBL" id="JAERUA010000017">
    <property type="protein sequence ID" value="KAI1888110.1"/>
    <property type="molecule type" value="Genomic_DNA"/>
</dbReference>
<accession>A0A8T3CWJ2</accession>
<evidence type="ECO:0000256" key="6">
    <source>
        <dbReference type="ARBA" id="ARBA00023136"/>
    </source>
</evidence>
<gene>
    <name evidence="10" type="ORF">AGOR_G00181670</name>
</gene>
<sequence length="504" mass="54923">MPAKHRNKSNTSDKNPTSNQDDVAKKIPKASKESDSSGSGSGSWAKVLAALSYIALVAAAGFAAFYLQRVVEEVGQINSRTEESIQKNAELTKKMESVLQQVDSLSQTVDGFDTALSRMRTELESTGWAVRKGEAETRRVEEALQKLQNELLRDLSDGIQEVKEAREQDSASLERTVEERLTELTRSIGDSVAEFTEAQGETQGQLKDLKVRLDSMDDPSSLKRELLAITETVGELHTASQAAENTAESLRTQIDNVRAELQIRNQEVASTAQEIESVRELVQNTAGVLRQAVTEAESSVKALTDQTQTLQSGLDLAVGSIQSLEEGLRGAVSHAEKSGEEVEARLKAVEQSAETSGAAVSQQTARMESLLSKYDSHESVLATLGRDLESVRSAGEAEAVKLQAALKEAQQALRGRWWHCKQVESLGKKLNALEKDTSDTQALEHLKNSVSQAQKDMQQLRTTVNSLTAYSKKVEGNEKAISSLKSALEETKASVSKLSKPRKV</sequence>
<feature type="region of interest" description="Disordered" evidence="8">
    <location>
        <begin position="1"/>
        <end position="41"/>
    </location>
</feature>
<dbReference type="PANTHER" id="PTHR45161:SF1">
    <property type="entry name" value="CYTOSKELETON-ASSOCIATED PROTEIN 4"/>
    <property type="match status" value="1"/>
</dbReference>
<keyword evidence="4" id="KW-0963">Cytoplasm</keyword>
<evidence type="ECO:0008006" key="12">
    <source>
        <dbReference type="Google" id="ProtNLM"/>
    </source>
</evidence>
<evidence type="ECO:0000256" key="3">
    <source>
        <dbReference type="ARBA" id="ARBA00022475"/>
    </source>
</evidence>
<keyword evidence="9" id="KW-0812">Transmembrane</keyword>
<feature type="compositionally biased region" description="Polar residues" evidence="8">
    <location>
        <begin position="9"/>
        <end position="21"/>
    </location>
</feature>
<feature type="coiled-coil region" evidence="7">
    <location>
        <begin position="88"/>
        <end position="168"/>
    </location>
</feature>
<dbReference type="GO" id="GO:0005886">
    <property type="term" value="C:plasma membrane"/>
    <property type="evidence" value="ECO:0007669"/>
    <property type="project" value="UniProtKB-SubCell"/>
</dbReference>
<evidence type="ECO:0000256" key="8">
    <source>
        <dbReference type="SAM" id="MobiDB-lite"/>
    </source>
</evidence>
<evidence type="ECO:0000256" key="2">
    <source>
        <dbReference type="ARBA" id="ARBA00004496"/>
    </source>
</evidence>
<dbReference type="PANTHER" id="PTHR45161">
    <property type="entry name" value="CYTOSKELETON-ASSOCIATED PROTEIN 4"/>
    <property type="match status" value="1"/>
</dbReference>
<comment type="caution">
    <text evidence="10">The sequence shown here is derived from an EMBL/GenBank/DDBJ whole genome shotgun (WGS) entry which is preliminary data.</text>
</comment>
<feature type="coiled-coil region" evidence="7">
    <location>
        <begin position="240"/>
        <end position="267"/>
    </location>
</feature>
<keyword evidence="5" id="KW-0597">Phosphoprotein</keyword>
<reference evidence="10" key="1">
    <citation type="submission" date="2021-01" db="EMBL/GenBank/DDBJ databases">
        <authorList>
            <person name="Zahm M."/>
            <person name="Roques C."/>
            <person name="Cabau C."/>
            <person name="Klopp C."/>
            <person name="Donnadieu C."/>
            <person name="Jouanno E."/>
            <person name="Lampietro C."/>
            <person name="Louis A."/>
            <person name="Herpin A."/>
            <person name="Echchiki A."/>
            <person name="Berthelot C."/>
            <person name="Parey E."/>
            <person name="Roest-Crollius H."/>
            <person name="Braasch I."/>
            <person name="Postlethwait J."/>
            <person name="Bobe J."/>
            <person name="Montfort J."/>
            <person name="Bouchez O."/>
            <person name="Begum T."/>
            <person name="Mejri S."/>
            <person name="Adams A."/>
            <person name="Chen W.-J."/>
            <person name="Guiguen Y."/>
        </authorList>
    </citation>
    <scope>NUCLEOTIDE SEQUENCE</scope>
    <source>
        <tissue evidence="10">Blood</tissue>
    </source>
</reference>
<dbReference type="Proteomes" id="UP000829720">
    <property type="component" value="Unassembled WGS sequence"/>
</dbReference>
<evidence type="ECO:0000256" key="4">
    <source>
        <dbReference type="ARBA" id="ARBA00022490"/>
    </source>
</evidence>
<evidence type="ECO:0000256" key="5">
    <source>
        <dbReference type="ARBA" id="ARBA00022553"/>
    </source>
</evidence>
<feature type="transmembrane region" description="Helical" evidence="9">
    <location>
        <begin position="47"/>
        <end position="67"/>
    </location>
</feature>
<evidence type="ECO:0000256" key="7">
    <source>
        <dbReference type="SAM" id="Coils"/>
    </source>
</evidence>
<organism evidence="10 11">
    <name type="scientific">Albula goreensis</name>
    <dbReference type="NCBI Taxonomy" id="1534307"/>
    <lineage>
        <taxon>Eukaryota</taxon>
        <taxon>Metazoa</taxon>
        <taxon>Chordata</taxon>
        <taxon>Craniata</taxon>
        <taxon>Vertebrata</taxon>
        <taxon>Euteleostomi</taxon>
        <taxon>Actinopterygii</taxon>
        <taxon>Neopterygii</taxon>
        <taxon>Teleostei</taxon>
        <taxon>Albuliformes</taxon>
        <taxon>Albulidae</taxon>
        <taxon>Albula</taxon>
    </lineage>
</organism>
<keyword evidence="11" id="KW-1185">Reference proteome</keyword>
<keyword evidence="6 9" id="KW-0472">Membrane</keyword>
<dbReference type="GO" id="GO:0005737">
    <property type="term" value="C:cytoplasm"/>
    <property type="evidence" value="ECO:0007669"/>
    <property type="project" value="UniProtKB-SubCell"/>
</dbReference>
<proteinExistence type="predicted"/>
<evidence type="ECO:0000256" key="9">
    <source>
        <dbReference type="SAM" id="Phobius"/>
    </source>
</evidence>
<protein>
    <recommendedName>
        <fullName evidence="12">Cytoskeleton-associated protein 4</fullName>
    </recommendedName>
</protein>
<dbReference type="OrthoDB" id="9944809at2759"/>
<name>A0A8T3CWJ2_9TELE</name>
<keyword evidence="3" id="KW-1003">Cell membrane</keyword>
<feature type="compositionally biased region" description="Basic and acidic residues" evidence="8">
    <location>
        <begin position="22"/>
        <end position="35"/>
    </location>
</feature>
<evidence type="ECO:0000313" key="11">
    <source>
        <dbReference type="Proteomes" id="UP000829720"/>
    </source>
</evidence>
<evidence type="ECO:0000313" key="10">
    <source>
        <dbReference type="EMBL" id="KAI1888110.1"/>
    </source>
</evidence>
<evidence type="ECO:0000256" key="1">
    <source>
        <dbReference type="ARBA" id="ARBA00004236"/>
    </source>
</evidence>
<keyword evidence="7" id="KW-0175">Coiled coil</keyword>
<comment type="subcellular location">
    <subcellularLocation>
        <location evidence="1">Cell membrane</location>
    </subcellularLocation>
    <subcellularLocation>
        <location evidence="2">Cytoplasm</location>
    </subcellularLocation>
</comment>